<comment type="caution">
    <text evidence="1">The sequence shown here is derived from an EMBL/GenBank/DDBJ whole genome shotgun (WGS) entry which is preliminary data.</text>
</comment>
<name>A0A163RB17_9CELL</name>
<sequence length="169" mass="18153">MGNIMSAPIGYSPDDPLDTVDLEILADLARISMTLDPVPEGLVERSLFAITLAGLEAEVMELEYVRVPEMSVRGEAPPVEARTITFTAESLTVMITLSTRDDTRIRIDGWAAPAGELTVELHRPDGMVSTTTDEDGRFVFEDVAPGPASLLLRTPGADGDAVTTPIIEL</sequence>
<proteinExistence type="predicted"/>
<dbReference type="PATRIC" id="fig|43678.3.peg.2290"/>
<gene>
    <name evidence="1" type="ORF">OJAG_21930</name>
</gene>
<dbReference type="InterPro" id="IPR008969">
    <property type="entry name" value="CarboxyPept-like_regulatory"/>
</dbReference>
<dbReference type="SUPFAM" id="SSF49464">
    <property type="entry name" value="Carboxypeptidase regulatory domain-like"/>
    <property type="match status" value="1"/>
</dbReference>
<dbReference type="STRING" id="43678.OJAG_21930"/>
<evidence type="ECO:0000313" key="1">
    <source>
        <dbReference type="EMBL" id="KZM35029.1"/>
    </source>
</evidence>
<evidence type="ECO:0000313" key="2">
    <source>
        <dbReference type="Proteomes" id="UP000076447"/>
    </source>
</evidence>
<dbReference type="AlphaFoldDB" id="A0A163RB17"/>
<protein>
    <recommendedName>
        <fullName evidence="3">Carboxypeptidase regulatory-like domain-containing protein</fullName>
    </recommendedName>
</protein>
<dbReference type="Proteomes" id="UP000076447">
    <property type="component" value="Unassembled WGS sequence"/>
</dbReference>
<organism evidence="1 2">
    <name type="scientific">Oerskovia enterophila</name>
    <dbReference type="NCBI Taxonomy" id="43678"/>
    <lineage>
        <taxon>Bacteria</taxon>
        <taxon>Bacillati</taxon>
        <taxon>Actinomycetota</taxon>
        <taxon>Actinomycetes</taxon>
        <taxon>Micrococcales</taxon>
        <taxon>Cellulomonadaceae</taxon>
        <taxon>Oerskovia</taxon>
    </lineage>
</organism>
<dbReference type="EMBL" id="LRIE01000074">
    <property type="protein sequence ID" value="KZM35029.1"/>
    <property type="molecule type" value="Genomic_DNA"/>
</dbReference>
<evidence type="ECO:0008006" key="3">
    <source>
        <dbReference type="Google" id="ProtNLM"/>
    </source>
</evidence>
<accession>A0A163RB17</accession>
<reference evidence="1 2" key="1">
    <citation type="submission" date="2016-01" db="EMBL/GenBank/DDBJ databases">
        <title>Genome sequence of Oerskovia enterophila VJag, an agar and cellulose degrading bacterium.</title>
        <authorList>
            <person name="Poehlein A."/>
            <person name="Jag V."/>
            <person name="Bengelsdorf F."/>
            <person name="Duerre P."/>
            <person name="Daniel R."/>
        </authorList>
    </citation>
    <scope>NUCLEOTIDE SEQUENCE [LARGE SCALE GENOMIC DNA]</scope>
    <source>
        <strain evidence="1 2">VJag</strain>
    </source>
</reference>